<dbReference type="PANTHER" id="PTHR12526">
    <property type="entry name" value="GLYCOSYLTRANSFERASE"/>
    <property type="match status" value="1"/>
</dbReference>
<dbReference type="EMBL" id="CP060096">
    <property type="protein sequence ID" value="QSZ27888.1"/>
    <property type="molecule type" value="Genomic_DNA"/>
</dbReference>
<dbReference type="PANTHER" id="PTHR12526:SF595">
    <property type="entry name" value="BLL5217 PROTEIN"/>
    <property type="match status" value="1"/>
</dbReference>
<name>A0A975AWX2_9THEO</name>
<feature type="domain" description="Glycosyl transferase family 1" evidence="1">
    <location>
        <begin position="162"/>
        <end position="313"/>
    </location>
</feature>
<dbReference type="Gene3D" id="3.40.50.2000">
    <property type="entry name" value="Glycogen Phosphorylase B"/>
    <property type="match status" value="2"/>
</dbReference>
<dbReference type="InterPro" id="IPR028098">
    <property type="entry name" value="Glyco_trans_4-like_N"/>
</dbReference>
<evidence type="ECO:0000259" key="2">
    <source>
        <dbReference type="Pfam" id="PF13439"/>
    </source>
</evidence>
<organism evidence="3 4">
    <name type="scientific">Aceticella autotrophica</name>
    <dbReference type="NCBI Taxonomy" id="2755338"/>
    <lineage>
        <taxon>Bacteria</taxon>
        <taxon>Bacillati</taxon>
        <taxon>Bacillota</taxon>
        <taxon>Clostridia</taxon>
        <taxon>Thermoanaerobacterales</taxon>
        <taxon>Thermoanaerobacteraceae</taxon>
        <taxon>Aceticella</taxon>
    </lineage>
</organism>
<dbReference type="RefSeq" id="WP_284680607.1">
    <property type="nucleotide sequence ID" value="NZ_CP060096.1"/>
</dbReference>
<dbReference type="CDD" id="cd03802">
    <property type="entry name" value="GT4_AviGT4-like"/>
    <property type="match status" value="1"/>
</dbReference>
<dbReference type="Pfam" id="PF13439">
    <property type="entry name" value="Glyco_transf_4"/>
    <property type="match status" value="1"/>
</dbReference>
<dbReference type="SUPFAM" id="SSF53756">
    <property type="entry name" value="UDP-Glycosyltransferase/glycogen phosphorylase"/>
    <property type="match status" value="1"/>
</dbReference>
<evidence type="ECO:0000313" key="3">
    <source>
        <dbReference type="EMBL" id="QSZ27888.1"/>
    </source>
</evidence>
<sequence>MKVAIISPIAWRTPPRHYGPWERVVSLITEGLVKENIDVTLYATGDSITTAKLRSVCKVPYEENKDVDAKVWEALHISEVMEHANEYDIIHNNYDFLPLTYSRLIKTPMVTTIHGFSSHRILPVFKKYNKNTYYVSISNADRNSELDYIGTVYHGIDIENFTLKKDCGNYLLYFGRIHNDKGTKEAIQVAKMAKMKLIIAGIIQDKLYFEKYVEPYLNDDICYIGSVGPEERNKVLSNAYALLHPINFNEPFGLSVVEAMACGTPVIAFNRGSMPEIIQNGINGFIVSSIEEMVERIKDVKNISREDCRKTVEYRFTQEKMVKEYIKIYKKILKML</sequence>
<dbReference type="KEGG" id="aaut:ACETAC_03105"/>
<dbReference type="AlphaFoldDB" id="A0A975AWX2"/>
<keyword evidence="4" id="KW-1185">Reference proteome</keyword>
<accession>A0A975AWX2</accession>
<protein>
    <submittedName>
        <fullName evidence="3">Glycosyltransferase family 4 protein</fullName>
    </submittedName>
</protein>
<evidence type="ECO:0000313" key="4">
    <source>
        <dbReference type="Proteomes" id="UP000671913"/>
    </source>
</evidence>
<dbReference type="Proteomes" id="UP000671913">
    <property type="component" value="Chromosome"/>
</dbReference>
<reference evidence="3" key="1">
    <citation type="submission" date="2020-08" db="EMBL/GenBank/DDBJ databases">
        <title>Genomic insights into the carbon and energy metabolism of the first obligate autotrophic acetogenic bacterium Aceticella autotrophica gen. nov., sp. nov.</title>
        <authorList>
            <person name="Toshchakov S.V."/>
            <person name="Elcheninov A.G."/>
            <person name="Kublanov I.V."/>
            <person name="Frolov E.N."/>
            <person name="Lebedinsky A.V."/>
        </authorList>
    </citation>
    <scope>NUCLEOTIDE SEQUENCE</scope>
    <source>
        <strain evidence="3">3443-3Ac</strain>
    </source>
</reference>
<feature type="domain" description="Glycosyltransferase subfamily 4-like N-terminal" evidence="2">
    <location>
        <begin position="22"/>
        <end position="142"/>
    </location>
</feature>
<dbReference type="Pfam" id="PF00534">
    <property type="entry name" value="Glycos_transf_1"/>
    <property type="match status" value="1"/>
</dbReference>
<proteinExistence type="predicted"/>
<evidence type="ECO:0000259" key="1">
    <source>
        <dbReference type="Pfam" id="PF00534"/>
    </source>
</evidence>
<gene>
    <name evidence="3" type="ORF">ACETAC_03105</name>
</gene>
<dbReference type="InterPro" id="IPR001296">
    <property type="entry name" value="Glyco_trans_1"/>
</dbReference>
<dbReference type="GO" id="GO:0016757">
    <property type="term" value="F:glycosyltransferase activity"/>
    <property type="evidence" value="ECO:0007669"/>
    <property type="project" value="InterPro"/>
</dbReference>